<dbReference type="PROSITE" id="PS00154">
    <property type="entry name" value="ATPASE_E1_E2"/>
    <property type="match status" value="1"/>
</dbReference>
<dbReference type="GO" id="GO:0005524">
    <property type="term" value="F:ATP binding"/>
    <property type="evidence" value="ECO:0007669"/>
    <property type="project" value="UniProtKB-UniRule"/>
</dbReference>
<gene>
    <name evidence="12" type="primary">LOC104600565</name>
</gene>
<name>A0A1U8A9N3_NELNU</name>
<dbReference type="InterPro" id="IPR044492">
    <property type="entry name" value="P_typ_ATPase_HD_dom"/>
</dbReference>
<evidence type="ECO:0000256" key="5">
    <source>
        <dbReference type="ARBA" id="ARBA00022741"/>
    </source>
</evidence>
<keyword evidence="4 10" id="KW-0479">Metal-binding</keyword>
<dbReference type="PANTHER" id="PTHR43520:SF19">
    <property type="entry name" value="COPPER-TRANSPORTING ATPASE PAA2, CHLOROPLASTIC"/>
    <property type="match status" value="1"/>
</dbReference>
<comment type="similarity">
    <text evidence="2 10">Belongs to the cation transport ATPase (P-type) (TC 3.A.3) family. Type IB subfamily.</text>
</comment>
<dbReference type="AlphaFoldDB" id="A0A1U8A9N3"/>
<dbReference type="Gene3D" id="2.70.150.10">
    <property type="entry name" value="Calcium-transporting ATPase, cytoplasmic transduction domain A"/>
    <property type="match status" value="1"/>
</dbReference>
<dbReference type="InterPro" id="IPR036412">
    <property type="entry name" value="HAD-like_sf"/>
</dbReference>
<feature type="transmembrane region" description="Helical" evidence="10">
    <location>
        <begin position="860"/>
        <end position="880"/>
    </location>
</feature>
<evidence type="ECO:0000256" key="9">
    <source>
        <dbReference type="ARBA" id="ARBA00023136"/>
    </source>
</evidence>
<dbReference type="PRINTS" id="PR00119">
    <property type="entry name" value="CATATPASE"/>
</dbReference>
<dbReference type="SFLD" id="SFLDS00003">
    <property type="entry name" value="Haloacid_Dehalogenase"/>
    <property type="match status" value="1"/>
</dbReference>
<dbReference type="SUPFAM" id="SSF56784">
    <property type="entry name" value="HAD-like"/>
    <property type="match status" value="1"/>
</dbReference>
<evidence type="ECO:0000256" key="7">
    <source>
        <dbReference type="ARBA" id="ARBA00022967"/>
    </source>
</evidence>
<dbReference type="STRING" id="4432.A0A1U8A9N3"/>
<dbReference type="Pfam" id="PF00122">
    <property type="entry name" value="E1-E2_ATPase"/>
    <property type="match status" value="1"/>
</dbReference>
<reference evidence="12" key="1">
    <citation type="submission" date="2025-08" db="UniProtKB">
        <authorList>
            <consortium name="RefSeq"/>
        </authorList>
    </citation>
    <scope>IDENTIFICATION</scope>
</reference>
<keyword evidence="11" id="KW-1185">Reference proteome</keyword>
<dbReference type="FunFam" id="3.40.1110.10:FF:000046">
    <property type="entry name" value="Copper-transporting ATPase PAA2, chloroplastic"/>
    <property type="match status" value="1"/>
</dbReference>
<dbReference type="eggNOG" id="KOG0207">
    <property type="taxonomic scope" value="Eukaryota"/>
</dbReference>
<dbReference type="InterPro" id="IPR027256">
    <property type="entry name" value="P-typ_ATPase_IB"/>
</dbReference>
<dbReference type="SFLD" id="SFLDG00002">
    <property type="entry name" value="C1.7:_P-type_atpase_like"/>
    <property type="match status" value="1"/>
</dbReference>
<dbReference type="SUPFAM" id="SSF81665">
    <property type="entry name" value="Calcium ATPase, transmembrane domain M"/>
    <property type="match status" value="1"/>
</dbReference>
<dbReference type="InterPro" id="IPR023298">
    <property type="entry name" value="ATPase_P-typ_TM_dom_sf"/>
</dbReference>
<dbReference type="NCBIfam" id="TIGR01525">
    <property type="entry name" value="ATPase-IB_hvy"/>
    <property type="match status" value="1"/>
</dbReference>
<dbReference type="SUPFAM" id="SSF55008">
    <property type="entry name" value="HMA, heavy metal-associated domain"/>
    <property type="match status" value="1"/>
</dbReference>
<dbReference type="KEGG" id="nnu:104600565"/>
<dbReference type="InterPro" id="IPR023299">
    <property type="entry name" value="ATPase_P-typ_cyto_dom_N"/>
</dbReference>
<dbReference type="InterPro" id="IPR006121">
    <property type="entry name" value="HMA_dom"/>
</dbReference>
<dbReference type="GO" id="GO:0005507">
    <property type="term" value="F:copper ion binding"/>
    <property type="evidence" value="ECO:0000318"/>
    <property type="project" value="GO_Central"/>
</dbReference>
<evidence type="ECO:0000256" key="6">
    <source>
        <dbReference type="ARBA" id="ARBA00022840"/>
    </source>
</evidence>
<evidence type="ECO:0000256" key="2">
    <source>
        <dbReference type="ARBA" id="ARBA00006024"/>
    </source>
</evidence>
<dbReference type="Gene3D" id="3.40.50.1000">
    <property type="entry name" value="HAD superfamily/HAD-like"/>
    <property type="match status" value="1"/>
</dbReference>
<dbReference type="Proteomes" id="UP000189703">
    <property type="component" value="Unplaced"/>
</dbReference>
<evidence type="ECO:0000313" key="11">
    <source>
        <dbReference type="Proteomes" id="UP000189703"/>
    </source>
</evidence>
<dbReference type="InterPro" id="IPR018303">
    <property type="entry name" value="ATPase_P-typ_P_site"/>
</dbReference>
<dbReference type="InterPro" id="IPR059000">
    <property type="entry name" value="ATPase_P-type_domA"/>
</dbReference>
<dbReference type="InterPro" id="IPR001757">
    <property type="entry name" value="P_typ_ATPase"/>
</dbReference>
<dbReference type="InterPro" id="IPR023214">
    <property type="entry name" value="HAD_sf"/>
</dbReference>
<dbReference type="Pfam" id="PF00403">
    <property type="entry name" value="HMA"/>
    <property type="match status" value="1"/>
</dbReference>
<keyword evidence="3 10" id="KW-0812">Transmembrane</keyword>
<dbReference type="GO" id="GO:0016887">
    <property type="term" value="F:ATP hydrolysis activity"/>
    <property type="evidence" value="ECO:0007669"/>
    <property type="project" value="InterPro"/>
</dbReference>
<evidence type="ECO:0000256" key="3">
    <source>
        <dbReference type="ARBA" id="ARBA00022692"/>
    </source>
</evidence>
<dbReference type="InterPro" id="IPR008250">
    <property type="entry name" value="ATPase_P-typ_transduc_dom_A_sf"/>
</dbReference>
<accession>A0A1U8A9N3</accession>
<dbReference type="OrthoDB" id="432719at2759"/>
<dbReference type="PROSITE" id="PS50846">
    <property type="entry name" value="HMA_2"/>
    <property type="match status" value="1"/>
</dbReference>
<comment type="caution">
    <text evidence="10">Lacks conserved residue(s) required for the propagation of feature annotation.</text>
</comment>
<keyword evidence="7" id="KW-1278">Translocase</keyword>
<dbReference type="NCBIfam" id="TIGR01494">
    <property type="entry name" value="ATPase_P-type"/>
    <property type="match status" value="1"/>
</dbReference>
<keyword evidence="9 10" id="KW-0472">Membrane</keyword>
<dbReference type="GO" id="GO:0055070">
    <property type="term" value="P:copper ion homeostasis"/>
    <property type="evidence" value="ECO:0000318"/>
    <property type="project" value="GO_Central"/>
</dbReference>
<dbReference type="GO" id="GO:0016020">
    <property type="term" value="C:membrane"/>
    <property type="evidence" value="ECO:0000318"/>
    <property type="project" value="GO_Central"/>
</dbReference>
<dbReference type="FunFam" id="2.70.150.10:FF:000002">
    <property type="entry name" value="Copper-transporting ATPase 1, putative"/>
    <property type="match status" value="1"/>
</dbReference>
<dbReference type="GO" id="GO:0043682">
    <property type="term" value="F:P-type divalent copper transporter activity"/>
    <property type="evidence" value="ECO:0000318"/>
    <property type="project" value="GO_Central"/>
</dbReference>
<comment type="subcellular location">
    <subcellularLocation>
        <location evidence="1">Membrane</location>
        <topology evidence="1">Multi-pass membrane protein</topology>
    </subcellularLocation>
</comment>
<evidence type="ECO:0000256" key="8">
    <source>
        <dbReference type="ARBA" id="ARBA00022989"/>
    </source>
</evidence>
<dbReference type="CDD" id="cd00371">
    <property type="entry name" value="HMA"/>
    <property type="match status" value="1"/>
</dbReference>
<dbReference type="FunCoup" id="A0A1U8A9N3">
    <property type="interactions" value="951"/>
</dbReference>
<evidence type="ECO:0000256" key="10">
    <source>
        <dbReference type="RuleBase" id="RU362081"/>
    </source>
</evidence>
<dbReference type="RefSeq" id="XP_010261895.1">
    <property type="nucleotide sequence ID" value="XM_010263593.2"/>
</dbReference>
<feature type="transmembrane region" description="Helical" evidence="10">
    <location>
        <begin position="829"/>
        <end position="848"/>
    </location>
</feature>
<dbReference type="PANTHER" id="PTHR43520">
    <property type="entry name" value="ATP7, ISOFORM B"/>
    <property type="match status" value="1"/>
</dbReference>
<proteinExistence type="inferred from homology"/>
<sequence>MAANLLRLPLVSQPKFCLNSNRKPCVRPFLFNPLLLRRWSQTTWPTSDRKISTTFQAKAVEIGLPAGTPPLPKQQAEESSVLLDVSGMMCGACVSRVKSILASDERVDSVVVNMLTETAAIRLKTDGVENGTIPVSVAEDLARRLTECGFPSKRRNSGFGIGDNVRKWKEMAEKKKAMLAKSRTRVAFAWTLVALCCGSHASHILHSLGIHLAHGSFWDILHNSYVKGGLALSALLGPGRELLLDGLESFAKGSPNMNSLVGFGSIAAFIISAVSLLNPGLEWDASFFDEPVMLLGFVLLGRSLEERARIRASSDMKELLSLVSSHSRLVITASEGDASVDNVLESDAICLEVPTDDIRVGDSVLVFPGETIPVDGMVLAGRSVVDESMLTGESLPVFKERGLTVSAGTINWDGPLRIEASTPGSMSTISKIVRMVEDAQGHEAPIQRLADAIAGPFVYGVMTLSAATFAFWYYIGTHIFPDVLLNNIAGPNGNPLVLSLKLAVDVLVVSCPCALGLATPTAILVGTSHGAKQGLLVRGGDVLERLASIDFVALDKTGTLTEGKPAVSAVSSLIYEESEILRVAAAVERTASHPIAKAIVNKAESLNLKIPSTRGQLTEPGFGCLAEVDGSLVAVGAMEWVSERFQKKSTTSDVMDLEDILMHLSSKSISSSDDSKTFVYVGREGEGIIGAIAISDRLRHDARSTITRLQKKGVKTILLSGDREEAVETIARTVGIGSESVNASLTPQQKSGVISSLQTKGHCIAMVGDGINDAPSLALADVGIALQIEGKENAASDAASVILLGNKLSQVVDALDLAQATMAKVHQNLSWAVAYNVVAIPIAAGVLLPNFDFAMTPSLSGGLMALSSIFVVTNSLLLQLRGSTTKRKS</sequence>
<keyword evidence="6 10" id="KW-0067">ATP-binding</keyword>
<organism evidence="11 12">
    <name type="scientific">Nelumbo nucifera</name>
    <name type="common">Sacred lotus</name>
    <dbReference type="NCBI Taxonomy" id="4432"/>
    <lineage>
        <taxon>Eukaryota</taxon>
        <taxon>Viridiplantae</taxon>
        <taxon>Streptophyta</taxon>
        <taxon>Embryophyta</taxon>
        <taxon>Tracheophyta</taxon>
        <taxon>Spermatophyta</taxon>
        <taxon>Magnoliopsida</taxon>
        <taxon>Proteales</taxon>
        <taxon>Nelumbonaceae</taxon>
        <taxon>Nelumbo</taxon>
    </lineage>
</organism>
<evidence type="ECO:0000313" key="12">
    <source>
        <dbReference type="RefSeq" id="XP_010261895.1"/>
    </source>
</evidence>
<evidence type="ECO:0000256" key="4">
    <source>
        <dbReference type="ARBA" id="ARBA00022723"/>
    </source>
</evidence>
<keyword evidence="5 10" id="KW-0547">Nucleotide-binding</keyword>
<dbReference type="SUPFAM" id="SSF81653">
    <property type="entry name" value="Calcium ATPase, transduction domain A"/>
    <property type="match status" value="1"/>
</dbReference>
<dbReference type="Gene3D" id="3.30.70.100">
    <property type="match status" value="1"/>
</dbReference>
<dbReference type="GeneID" id="104600565"/>
<evidence type="ECO:0000256" key="1">
    <source>
        <dbReference type="ARBA" id="ARBA00004141"/>
    </source>
</evidence>
<dbReference type="SFLD" id="SFLDF00027">
    <property type="entry name" value="p-type_atpase"/>
    <property type="match status" value="1"/>
</dbReference>
<dbReference type="InterPro" id="IPR036163">
    <property type="entry name" value="HMA_dom_sf"/>
</dbReference>
<protein>
    <submittedName>
        <fullName evidence="12">Copper-transporting ATPase PAA2, chloroplastic</fullName>
    </submittedName>
</protein>
<dbReference type="Gene3D" id="3.40.1110.10">
    <property type="entry name" value="Calcium-transporting ATPase, cytoplasmic domain N"/>
    <property type="match status" value="1"/>
</dbReference>
<dbReference type="Pfam" id="PF00702">
    <property type="entry name" value="Hydrolase"/>
    <property type="match status" value="1"/>
</dbReference>
<feature type="transmembrane region" description="Helical" evidence="10">
    <location>
        <begin position="457"/>
        <end position="475"/>
    </location>
</feature>
<keyword evidence="8 10" id="KW-1133">Transmembrane helix</keyword>
<dbReference type="OMA" id="HDMDNMH"/>